<accession>A0A1X7TAE0</accession>
<proteinExistence type="predicted"/>
<keyword evidence="2" id="KW-0812">Transmembrane</keyword>
<feature type="transmembrane region" description="Helical" evidence="2">
    <location>
        <begin position="12"/>
        <end position="33"/>
    </location>
</feature>
<dbReference type="EnsemblMetazoa" id="Aqu2.1.11520_001">
    <property type="protein sequence ID" value="Aqu2.1.11520_001"/>
    <property type="gene ID" value="Aqu2.1.11520"/>
</dbReference>
<dbReference type="AlphaFoldDB" id="A0A1X7TAE0"/>
<feature type="compositionally biased region" description="Basic and acidic residues" evidence="1">
    <location>
        <begin position="122"/>
        <end position="135"/>
    </location>
</feature>
<organism evidence="3">
    <name type="scientific">Amphimedon queenslandica</name>
    <name type="common">Sponge</name>
    <dbReference type="NCBI Taxonomy" id="400682"/>
    <lineage>
        <taxon>Eukaryota</taxon>
        <taxon>Metazoa</taxon>
        <taxon>Porifera</taxon>
        <taxon>Demospongiae</taxon>
        <taxon>Heteroscleromorpha</taxon>
        <taxon>Haplosclerida</taxon>
        <taxon>Niphatidae</taxon>
        <taxon>Amphimedon</taxon>
    </lineage>
</organism>
<sequence length="298" mass="33009">MMPDFSKNKFAVIVFIIACVVVVIGIILFINYWKRTPVERTAEKQDAGGDVQEPANQSQDNERNEEDDKSTENDIEVDHSGPRHNNPKNNGVPHIKRSEQEDNEKEQNKKPTHPVPQQDQIVDEKDPQLPPKQDEIISPGENAAPFPNIETCDATTNPSSKSSHVDAEVPQSPIHKEIESKAFDSDDGSPTIVTTGSEIPDQPDGEAILVDDIVKKDEATPLGKASPEALALILTELETHEYLVTAIQSEEAKIQKSIWLPLAHPNRLGFQTLDQSAIYASHLSKEPQGNYIINHKLA</sequence>
<feature type="compositionally biased region" description="Basic and acidic residues" evidence="1">
    <location>
        <begin position="174"/>
        <end position="184"/>
    </location>
</feature>
<feature type="region of interest" description="Disordered" evidence="1">
    <location>
        <begin position="43"/>
        <end position="194"/>
    </location>
</feature>
<name>A0A1X7TAE0_AMPQE</name>
<feature type="compositionally biased region" description="Basic and acidic residues" evidence="1">
    <location>
        <begin position="70"/>
        <end position="81"/>
    </location>
</feature>
<evidence type="ECO:0000256" key="1">
    <source>
        <dbReference type="SAM" id="MobiDB-lite"/>
    </source>
</evidence>
<evidence type="ECO:0000256" key="2">
    <source>
        <dbReference type="SAM" id="Phobius"/>
    </source>
</evidence>
<dbReference type="InParanoid" id="A0A1X7TAE0"/>
<keyword evidence="2" id="KW-1133">Transmembrane helix</keyword>
<feature type="compositionally biased region" description="Polar residues" evidence="1">
    <location>
        <begin position="153"/>
        <end position="162"/>
    </location>
</feature>
<protein>
    <submittedName>
        <fullName evidence="3">Uncharacterized protein</fullName>
    </submittedName>
</protein>
<keyword evidence="2" id="KW-0472">Membrane</keyword>
<reference evidence="3" key="1">
    <citation type="submission" date="2017-05" db="UniProtKB">
        <authorList>
            <consortium name="EnsemblMetazoa"/>
        </authorList>
    </citation>
    <scope>IDENTIFICATION</scope>
</reference>
<evidence type="ECO:0000313" key="3">
    <source>
        <dbReference type="EnsemblMetazoa" id="Aqu2.1.11520_001"/>
    </source>
</evidence>
<feature type="compositionally biased region" description="Basic and acidic residues" evidence="1">
    <location>
        <begin position="96"/>
        <end position="109"/>
    </location>
</feature>